<evidence type="ECO:0000313" key="6">
    <source>
        <dbReference type="Proteomes" id="UP000192920"/>
    </source>
</evidence>
<dbReference type="EMBL" id="FXAG01000005">
    <property type="protein sequence ID" value="SMF11592.1"/>
    <property type="molecule type" value="Genomic_DNA"/>
</dbReference>
<evidence type="ECO:0000256" key="4">
    <source>
        <dbReference type="ARBA" id="ARBA00022764"/>
    </source>
</evidence>
<dbReference type="PRINTS" id="PR00909">
    <property type="entry name" value="SPERMDNBNDNG"/>
</dbReference>
<gene>
    <name evidence="5" type="ORF">SAMN02745746_01421</name>
</gene>
<accession>A0A1Y6BN92</accession>
<protein>
    <submittedName>
        <fullName evidence="5">Putative spermidine/putrescine transport system substrate-binding protein</fullName>
    </submittedName>
</protein>
<dbReference type="InterPro" id="IPR001188">
    <property type="entry name" value="Sperm_putr-bd"/>
</dbReference>
<reference evidence="6" key="1">
    <citation type="submission" date="2017-04" db="EMBL/GenBank/DDBJ databases">
        <authorList>
            <person name="Varghese N."/>
            <person name="Submissions S."/>
        </authorList>
    </citation>
    <scope>NUCLEOTIDE SEQUENCE [LARGE SCALE GENOMIC DNA]</scope>
    <source>
        <strain evidence="6">DSM 22618</strain>
    </source>
</reference>
<dbReference type="Proteomes" id="UP000192920">
    <property type="component" value="Unassembled WGS sequence"/>
</dbReference>
<organism evidence="5 6">
    <name type="scientific">Pseudogulbenkiania subflava DSM 22618</name>
    <dbReference type="NCBI Taxonomy" id="1123014"/>
    <lineage>
        <taxon>Bacteria</taxon>
        <taxon>Pseudomonadati</taxon>
        <taxon>Pseudomonadota</taxon>
        <taxon>Betaproteobacteria</taxon>
        <taxon>Neisseriales</taxon>
        <taxon>Chromobacteriaceae</taxon>
        <taxon>Pseudogulbenkiania</taxon>
    </lineage>
</organism>
<evidence type="ECO:0000256" key="2">
    <source>
        <dbReference type="ARBA" id="ARBA00022448"/>
    </source>
</evidence>
<dbReference type="STRING" id="1123014.SAMN02745746_01421"/>
<dbReference type="SUPFAM" id="SSF53850">
    <property type="entry name" value="Periplasmic binding protein-like II"/>
    <property type="match status" value="1"/>
</dbReference>
<dbReference type="AlphaFoldDB" id="A0A1Y6BN92"/>
<dbReference type="GO" id="GO:0042597">
    <property type="term" value="C:periplasmic space"/>
    <property type="evidence" value="ECO:0007669"/>
    <property type="project" value="UniProtKB-SubCell"/>
</dbReference>
<evidence type="ECO:0000256" key="1">
    <source>
        <dbReference type="ARBA" id="ARBA00004418"/>
    </source>
</evidence>
<evidence type="ECO:0000256" key="3">
    <source>
        <dbReference type="ARBA" id="ARBA00022729"/>
    </source>
</evidence>
<keyword evidence="2" id="KW-0813">Transport</keyword>
<dbReference type="GO" id="GO:0019808">
    <property type="term" value="F:polyamine binding"/>
    <property type="evidence" value="ECO:0007669"/>
    <property type="project" value="InterPro"/>
</dbReference>
<keyword evidence="4" id="KW-0574">Periplasm</keyword>
<dbReference type="RefSeq" id="WP_234985904.1">
    <property type="nucleotide sequence ID" value="NZ_FXAG01000005.1"/>
</dbReference>
<keyword evidence="6" id="KW-1185">Reference proteome</keyword>
<comment type="subcellular location">
    <subcellularLocation>
        <location evidence="1">Periplasm</location>
    </subcellularLocation>
</comment>
<dbReference type="Pfam" id="PF13416">
    <property type="entry name" value="SBP_bac_8"/>
    <property type="match status" value="1"/>
</dbReference>
<dbReference type="GO" id="GO:0015846">
    <property type="term" value="P:polyamine transport"/>
    <property type="evidence" value="ECO:0007669"/>
    <property type="project" value="InterPro"/>
</dbReference>
<dbReference type="InterPro" id="IPR006059">
    <property type="entry name" value="SBP"/>
</dbReference>
<evidence type="ECO:0000313" key="5">
    <source>
        <dbReference type="EMBL" id="SMF11592.1"/>
    </source>
</evidence>
<dbReference type="Gene3D" id="3.40.190.10">
    <property type="entry name" value="Periplasmic binding protein-like II"/>
    <property type="match status" value="2"/>
</dbReference>
<keyword evidence="3" id="KW-0732">Signal</keyword>
<dbReference type="PANTHER" id="PTHR30222:SF17">
    <property type="entry name" value="SPERMIDINE_PUTRESCINE-BINDING PERIPLASMIC PROTEIN"/>
    <property type="match status" value="1"/>
</dbReference>
<name>A0A1Y6BN92_9NEIS</name>
<dbReference type="PANTHER" id="PTHR30222">
    <property type="entry name" value="SPERMIDINE/PUTRESCINE-BINDING PERIPLASMIC PROTEIN"/>
    <property type="match status" value="1"/>
</dbReference>
<proteinExistence type="predicted"/>
<sequence>MAADQNKMTNKCINIFKIAILTILLALVLPVFAAEKTLRVLAWPGYADPDVVKVFEARFHSKVEVTFVDSDESLWDKMHAGHDNTFDVVAANTVEIRRYTREGLLQPLDLARLPNTRFQLPRFRALSSIGGLTRGGKVYAIPFTYSAMGLIYDRKQVSVPPRSMSELWNPRYRGKVLAFNSAQHNFSFTALALGVDNPFQLDANQMRRVARQLIALRRNLLSYYSLPEEATRLFIKHKSALLFANYGTQQLTQLHKAGADVGYVIPEEGAIAWLDCWAMTKAARDPSLALAWIDYMLEPAVSRLLPERQGLANTLTSPPELSDKSRIIWLQPVEDVGQREALWGKIVSGNLPERF</sequence>